<dbReference type="EMBL" id="FNUX01000021">
    <property type="protein sequence ID" value="SEG02581.1"/>
    <property type="molecule type" value="Genomic_DNA"/>
</dbReference>
<evidence type="ECO:0000259" key="1">
    <source>
        <dbReference type="PROSITE" id="PS50994"/>
    </source>
</evidence>
<dbReference type="RefSeq" id="WP_103967072.1">
    <property type="nucleotide sequence ID" value="NZ_FNUX01000021.1"/>
</dbReference>
<dbReference type="Pfam" id="PF13333">
    <property type="entry name" value="rve_2"/>
    <property type="match status" value="1"/>
</dbReference>
<dbReference type="NCBIfam" id="NF033516">
    <property type="entry name" value="transpos_IS3"/>
    <property type="match status" value="1"/>
</dbReference>
<dbReference type="SUPFAM" id="SSF53098">
    <property type="entry name" value="Ribonuclease H-like"/>
    <property type="match status" value="1"/>
</dbReference>
<dbReference type="Gene3D" id="3.30.420.10">
    <property type="entry name" value="Ribonuclease H-like superfamily/Ribonuclease H"/>
    <property type="match status" value="1"/>
</dbReference>
<dbReference type="InterPro" id="IPR048020">
    <property type="entry name" value="Transpos_IS3"/>
</dbReference>
<dbReference type="InterPro" id="IPR001584">
    <property type="entry name" value="Integrase_cat-core"/>
</dbReference>
<evidence type="ECO:0000313" key="3">
    <source>
        <dbReference type="Proteomes" id="UP000236753"/>
    </source>
</evidence>
<proteinExistence type="predicted"/>
<dbReference type="GO" id="GO:0003676">
    <property type="term" value="F:nucleic acid binding"/>
    <property type="evidence" value="ECO:0007669"/>
    <property type="project" value="InterPro"/>
</dbReference>
<dbReference type="Pfam" id="PF00665">
    <property type="entry name" value="rve"/>
    <property type="match status" value="1"/>
</dbReference>
<dbReference type="Proteomes" id="UP000236753">
    <property type="component" value="Unassembled WGS sequence"/>
</dbReference>
<reference evidence="2 3" key="1">
    <citation type="submission" date="2016-10" db="EMBL/GenBank/DDBJ databases">
        <authorList>
            <person name="de Groot N.N."/>
        </authorList>
    </citation>
    <scope>NUCLEOTIDE SEQUENCE [LARGE SCALE GENOMIC DNA]</scope>
    <source>
        <strain evidence="2 3">Nm13</strain>
    </source>
</reference>
<sequence length="202" mass="23630">MMKILGIISTAPKPRTSIPAKQHKIYPYLLKGKIINQSNQVWAADITYVPMEKGFGYLVVIMDWHSRKVLSWRLSNTMDTGFCVQALEAAIQDHGYPQLFNTDQGAQFTSEAWVAVLKNHDIQISMDGTGCYHDNIFVERLWRTVKYELLYTKAFSDLKEVRKSLTQWFDWYNQERFHQGLDNQTPNEVYYQYQAIHQPAWA</sequence>
<dbReference type="PROSITE" id="PS50994">
    <property type="entry name" value="INTEGRASE"/>
    <property type="match status" value="1"/>
</dbReference>
<dbReference type="OrthoDB" id="9816028at2"/>
<gene>
    <name evidence="2" type="ORF">SAMN05216334_1215</name>
</gene>
<dbReference type="InterPro" id="IPR012337">
    <property type="entry name" value="RNaseH-like_sf"/>
</dbReference>
<dbReference type="InterPro" id="IPR036397">
    <property type="entry name" value="RNaseH_sf"/>
</dbReference>
<protein>
    <submittedName>
        <fullName evidence="2">Putative transposase</fullName>
    </submittedName>
</protein>
<dbReference type="InterPro" id="IPR050900">
    <property type="entry name" value="Transposase_IS3/IS150/IS904"/>
</dbReference>
<dbReference type="AlphaFoldDB" id="A0A1H5WT52"/>
<feature type="domain" description="Integrase catalytic" evidence="1">
    <location>
        <begin position="23"/>
        <end position="194"/>
    </location>
</feature>
<dbReference type="PANTHER" id="PTHR46889:SF4">
    <property type="entry name" value="TRANSPOSASE INSO FOR INSERTION SEQUENCE ELEMENT IS911B-RELATED"/>
    <property type="match status" value="1"/>
</dbReference>
<name>A0A1H5WT52_9PROT</name>
<dbReference type="GO" id="GO:0015074">
    <property type="term" value="P:DNA integration"/>
    <property type="evidence" value="ECO:0007669"/>
    <property type="project" value="InterPro"/>
</dbReference>
<dbReference type="PANTHER" id="PTHR46889">
    <property type="entry name" value="TRANSPOSASE INSF FOR INSERTION SEQUENCE IS3B-RELATED"/>
    <property type="match status" value="1"/>
</dbReference>
<evidence type="ECO:0000313" key="2">
    <source>
        <dbReference type="EMBL" id="SEG02581.1"/>
    </source>
</evidence>
<accession>A0A1H5WT52</accession>
<organism evidence="2 3">
    <name type="scientific">Nitrosomonas ureae</name>
    <dbReference type="NCBI Taxonomy" id="44577"/>
    <lineage>
        <taxon>Bacteria</taxon>
        <taxon>Pseudomonadati</taxon>
        <taxon>Pseudomonadota</taxon>
        <taxon>Betaproteobacteria</taxon>
        <taxon>Nitrosomonadales</taxon>
        <taxon>Nitrosomonadaceae</taxon>
        <taxon>Nitrosomonas</taxon>
    </lineage>
</organism>